<dbReference type="RefSeq" id="WP_148930715.1">
    <property type="nucleotide sequence ID" value="NZ_VNHS01000007.1"/>
</dbReference>
<dbReference type="SUPFAM" id="SSF161098">
    <property type="entry name" value="MetI-like"/>
    <property type="match status" value="1"/>
</dbReference>
<evidence type="ECO:0000256" key="6">
    <source>
        <dbReference type="ARBA" id="ARBA00023136"/>
    </source>
</evidence>
<feature type="transmembrane region" description="Helical" evidence="7">
    <location>
        <begin position="9"/>
        <end position="31"/>
    </location>
</feature>
<evidence type="ECO:0000256" key="7">
    <source>
        <dbReference type="RuleBase" id="RU363032"/>
    </source>
</evidence>
<feature type="transmembrane region" description="Helical" evidence="7">
    <location>
        <begin position="110"/>
        <end position="130"/>
    </location>
</feature>
<feature type="transmembrane region" description="Helical" evidence="7">
    <location>
        <begin position="241"/>
        <end position="262"/>
    </location>
</feature>
<reference evidence="9 10" key="1">
    <citation type="submission" date="2019-07" db="EMBL/GenBank/DDBJ databases">
        <title>Genomic Encyclopedia of Type Strains, Phase III (KMG-III): the genomes of soil and plant-associated and newly described type strains.</title>
        <authorList>
            <person name="Whitman W."/>
        </authorList>
    </citation>
    <scope>NUCLEOTIDE SEQUENCE [LARGE SCALE GENOMIC DNA]</scope>
    <source>
        <strain evidence="9 10">BL24</strain>
    </source>
</reference>
<keyword evidence="4 7" id="KW-0812">Transmembrane</keyword>
<evidence type="ECO:0000256" key="3">
    <source>
        <dbReference type="ARBA" id="ARBA00022475"/>
    </source>
</evidence>
<keyword evidence="10" id="KW-1185">Reference proteome</keyword>
<protein>
    <submittedName>
        <fullName evidence="9">Raffinose/stachyose/melibiose transport system permease protein</fullName>
    </submittedName>
</protein>
<dbReference type="Proteomes" id="UP000323257">
    <property type="component" value="Unassembled WGS sequence"/>
</dbReference>
<evidence type="ECO:0000256" key="1">
    <source>
        <dbReference type="ARBA" id="ARBA00004651"/>
    </source>
</evidence>
<proteinExistence type="inferred from homology"/>
<dbReference type="Gene3D" id="1.10.3720.10">
    <property type="entry name" value="MetI-like"/>
    <property type="match status" value="1"/>
</dbReference>
<dbReference type="InterPro" id="IPR000515">
    <property type="entry name" value="MetI-like"/>
</dbReference>
<sequence>MRKRSAIRLFWEVVAIALSIVIFWVPFYFVIINSFKNRTESSLLNIDWPSTFHILDNYKEVLTAQDGMVIRAFWNSTLITLLSIIVLVIVCAMAGYVLQRRSDRWSGPINFLILAGLMIPPAIVPTIWVLDSIHLYKTITGIVLIETALGVSFATILYKGFMATIPREIDEAALVDGCGPVRMFFQMIFPLLMPVNSTVIVLSAVGIYNDFVNPLYFLPGAKNATIQLTLYNFTSMYNTSWNLLFADIILISLPPLILFIFFNKRIVAGMTAGAVKG</sequence>
<evidence type="ECO:0000259" key="8">
    <source>
        <dbReference type="PROSITE" id="PS50928"/>
    </source>
</evidence>
<dbReference type="AlphaFoldDB" id="A0A5S5C3T8"/>
<dbReference type="GO" id="GO:0055085">
    <property type="term" value="P:transmembrane transport"/>
    <property type="evidence" value="ECO:0007669"/>
    <property type="project" value="InterPro"/>
</dbReference>
<evidence type="ECO:0000313" key="9">
    <source>
        <dbReference type="EMBL" id="TYP73152.1"/>
    </source>
</evidence>
<keyword evidence="5 7" id="KW-1133">Transmembrane helix</keyword>
<feature type="transmembrane region" description="Helical" evidence="7">
    <location>
        <begin position="188"/>
        <end position="208"/>
    </location>
</feature>
<keyword evidence="3" id="KW-1003">Cell membrane</keyword>
<accession>A0A5S5C3T8</accession>
<dbReference type="CDD" id="cd06261">
    <property type="entry name" value="TM_PBP2"/>
    <property type="match status" value="1"/>
</dbReference>
<dbReference type="OrthoDB" id="9772609at2"/>
<comment type="subcellular location">
    <subcellularLocation>
        <location evidence="1 7">Cell membrane</location>
        <topology evidence="1 7">Multi-pass membrane protein</topology>
    </subcellularLocation>
</comment>
<keyword evidence="6 7" id="KW-0472">Membrane</keyword>
<feature type="domain" description="ABC transmembrane type-1" evidence="8">
    <location>
        <begin position="73"/>
        <end position="262"/>
    </location>
</feature>
<dbReference type="PROSITE" id="PS50928">
    <property type="entry name" value="ABC_TM1"/>
    <property type="match status" value="1"/>
</dbReference>
<dbReference type="PANTHER" id="PTHR43744:SF12">
    <property type="entry name" value="ABC TRANSPORTER PERMEASE PROTEIN MG189-RELATED"/>
    <property type="match status" value="1"/>
</dbReference>
<dbReference type="InterPro" id="IPR035906">
    <property type="entry name" value="MetI-like_sf"/>
</dbReference>
<dbReference type="EMBL" id="VNHS01000007">
    <property type="protein sequence ID" value="TYP73152.1"/>
    <property type="molecule type" value="Genomic_DNA"/>
</dbReference>
<evidence type="ECO:0000256" key="2">
    <source>
        <dbReference type="ARBA" id="ARBA00022448"/>
    </source>
</evidence>
<gene>
    <name evidence="9" type="ORF">BCM02_107136</name>
</gene>
<feature type="transmembrane region" description="Helical" evidence="7">
    <location>
        <begin position="78"/>
        <end position="98"/>
    </location>
</feature>
<comment type="similarity">
    <text evidence="7">Belongs to the binding-protein-dependent transport system permease family.</text>
</comment>
<organism evidence="9 10">
    <name type="scientific">Paenibacillus methanolicus</name>
    <dbReference type="NCBI Taxonomy" id="582686"/>
    <lineage>
        <taxon>Bacteria</taxon>
        <taxon>Bacillati</taxon>
        <taxon>Bacillota</taxon>
        <taxon>Bacilli</taxon>
        <taxon>Bacillales</taxon>
        <taxon>Paenibacillaceae</taxon>
        <taxon>Paenibacillus</taxon>
    </lineage>
</organism>
<dbReference type="PANTHER" id="PTHR43744">
    <property type="entry name" value="ABC TRANSPORTER PERMEASE PROTEIN MG189-RELATED-RELATED"/>
    <property type="match status" value="1"/>
</dbReference>
<evidence type="ECO:0000256" key="5">
    <source>
        <dbReference type="ARBA" id="ARBA00022989"/>
    </source>
</evidence>
<feature type="transmembrane region" description="Helical" evidence="7">
    <location>
        <begin position="136"/>
        <end position="158"/>
    </location>
</feature>
<name>A0A5S5C3T8_9BACL</name>
<keyword evidence="2 7" id="KW-0813">Transport</keyword>
<dbReference type="Pfam" id="PF00528">
    <property type="entry name" value="BPD_transp_1"/>
    <property type="match status" value="1"/>
</dbReference>
<comment type="caution">
    <text evidence="9">The sequence shown here is derived from an EMBL/GenBank/DDBJ whole genome shotgun (WGS) entry which is preliminary data.</text>
</comment>
<evidence type="ECO:0000256" key="4">
    <source>
        <dbReference type="ARBA" id="ARBA00022692"/>
    </source>
</evidence>
<evidence type="ECO:0000313" key="10">
    <source>
        <dbReference type="Proteomes" id="UP000323257"/>
    </source>
</evidence>
<dbReference type="GO" id="GO:0005886">
    <property type="term" value="C:plasma membrane"/>
    <property type="evidence" value="ECO:0007669"/>
    <property type="project" value="UniProtKB-SubCell"/>
</dbReference>